<evidence type="ECO:0000256" key="7">
    <source>
        <dbReference type="ARBA" id="ARBA00023136"/>
    </source>
</evidence>
<dbReference type="PANTHER" id="PTHR45683">
    <property type="entry name" value="MITOCHONDRIAL NICOTINAMIDE ADENINE DINUCLEOTIDE TRANSPORTER 1-RELATED-RELATED"/>
    <property type="match status" value="1"/>
</dbReference>
<dbReference type="InterPro" id="IPR002067">
    <property type="entry name" value="MCP"/>
</dbReference>
<dbReference type="Gene3D" id="1.50.40.10">
    <property type="entry name" value="Mitochondrial carrier domain"/>
    <property type="match status" value="1"/>
</dbReference>
<evidence type="ECO:0000256" key="9">
    <source>
        <dbReference type="RuleBase" id="RU000488"/>
    </source>
</evidence>
<evidence type="ECO:0008006" key="12">
    <source>
        <dbReference type="Google" id="ProtNLM"/>
    </source>
</evidence>
<dbReference type="FunFam" id="1.50.40.10:FF:000075">
    <property type="entry name" value="Nicotinamide adenine dinucleotide transporter 2, mitochondrial"/>
    <property type="match status" value="1"/>
</dbReference>
<sequence>MGKTFLSEPEFVNALSGAIAGALTATVVCPLDVLKTRLQLQRLCEPTGILGGLSQIVKTEGTVGLYKGLGPTLAALLPNWAVYFTVYGKLKSVLMNEEEANQKPKPLIHLSAAAVAGAATMLVTNPFWVVKTRMQTQDLRLTIGGRAVTPRHPYKSTFDALKRIWIEERFAGLYSGLAPSLFGVFHVGIQFPLYESLKSATAERNHNGNEDELNAIELVAASAAAKMVASFATYPHEVVRSYMHVSGLGPLGGMLDTVKMLWKEDGLRSLYRGCATNLLRTTPAAAVTFTSFEMIARTIRGLAEDIESAAATAVGPSAWVRLEAGREEGAEIGKNQSAVGGR</sequence>
<accession>A0A7S0UNE0</accession>
<feature type="transmembrane region" description="Helical" evidence="10">
    <location>
        <begin position="107"/>
        <end position="130"/>
    </location>
</feature>
<dbReference type="EMBL" id="HBFM01002298">
    <property type="protein sequence ID" value="CAD8764928.1"/>
    <property type="molecule type" value="Transcribed_RNA"/>
</dbReference>
<evidence type="ECO:0000256" key="5">
    <source>
        <dbReference type="ARBA" id="ARBA00022737"/>
    </source>
</evidence>
<evidence type="ECO:0000256" key="8">
    <source>
        <dbReference type="PROSITE-ProRule" id="PRU00282"/>
    </source>
</evidence>
<comment type="similarity">
    <text evidence="2 9">Belongs to the mitochondrial carrier (TC 2.A.29) family.</text>
</comment>
<reference evidence="11" key="1">
    <citation type="submission" date="2021-01" db="EMBL/GenBank/DDBJ databases">
        <authorList>
            <person name="Corre E."/>
            <person name="Pelletier E."/>
            <person name="Niang G."/>
            <person name="Scheremetjew M."/>
            <person name="Finn R."/>
            <person name="Kale V."/>
            <person name="Holt S."/>
            <person name="Cochrane G."/>
            <person name="Meng A."/>
            <person name="Brown T."/>
            <person name="Cohen L."/>
        </authorList>
    </citation>
    <scope>NUCLEOTIDE SEQUENCE</scope>
    <source>
        <strain evidence="11">SAG 63-3</strain>
    </source>
</reference>
<feature type="repeat" description="Solcar" evidence="8">
    <location>
        <begin position="213"/>
        <end position="298"/>
    </location>
</feature>
<organism evidence="11">
    <name type="scientific">Polytomella parva</name>
    <dbReference type="NCBI Taxonomy" id="51329"/>
    <lineage>
        <taxon>Eukaryota</taxon>
        <taxon>Viridiplantae</taxon>
        <taxon>Chlorophyta</taxon>
        <taxon>core chlorophytes</taxon>
        <taxon>Chlorophyceae</taxon>
        <taxon>CS clade</taxon>
        <taxon>Chlamydomonadales</taxon>
        <taxon>Chlamydomonadaceae</taxon>
        <taxon>Polytomella</taxon>
    </lineage>
</organism>
<gene>
    <name evidence="11" type="ORF">PPAR00522_LOCUS1313</name>
</gene>
<dbReference type="InterPro" id="IPR023395">
    <property type="entry name" value="MCP_dom_sf"/>
</dbReference>
<evidence type="ECO:0000256" key="4">
    <source>
        <dbReference type="ARBA" id="ARBA00022692"/>
    </source>
</evidence>
<dbReference type="SUPFAM" id="SSF103506">
    <property type="entry name" value="Mitochondrial carrier"/>
    <property type="match status" value="1"/>
</dbReference>
<evidence type="ECO:0000256" key="10">
    <source>
        <dbReference type="SAM" id="Phobius"/>
    </source>
</evidence>
<proteinExistence type="inferred from homology"/>
<keyword evidence="7 8" id="KW-0472">Membrane</keyword>
<evidence type="ECO:0000256" key="2">
    <source>
        <dbReference type="ARBA" id="ARBA00006375"/>
    </source>
</evidence>
<dbReference type="InterPro" id="IPR044712">
    <property type="entry name" value="SLC25A32-like"/>
</dbReference>
<comment type="subcellular location">
    <subcellularLocation>
        <location evidence="1">Membrane</location>
        <topology evidence="1">Multi-pass membrane protein</topology>
    </subcellularLocation>
</comment>
<dbReference type="PROSITE" id="PS50920">
    <property type="entry name" value="SOLCAR"/>
    <property type="match status" value="3"/>
</dbReference>
<dbReference type="AlphaFoldDB" id="A0A7S0UNE0"/>
<evidence type="ECO:0000256" key="3">
    <source>
        <dbReference type="ARBA" id="ARBA00022448"/>
    </source>
</evidence>
<feature type="repeat" description="Solcar" evidence="8">
    <location>
        <begin position="8"/>
        <end position="93"/>
    </location>
</feature>
<protein>
    <recommendedName>
        <fullName evidence="12">Mitochondrial carrier protein</fullName>
    </recommendedName>
</protein>
<dbReference type="InterPro" id="IPR018108">
    <property type="entry name" value="MCP_transmembrane"/>
</dbReference>
<dbReference type="Pfam" id="PF00153">
    <property type="entry name" value="Mito_carr"/>
    <property type="match status" value="3"/>
</dbReference>
<feature type="repeat" description="Solcar" evidence="8">
    <location>
        <begin position="104"/>
        <end position="200"/>
    </location>
</feature>
<dbReference type="GO" id="GO:0015215">
    <property type="term" value="F:nucleotide transmembrane transporter activity"/>
    <property type="evidence" value="ECO:0007669"/>
    <property type="project" value="UniProtKB-ARBA"/>
</dbReference>
<keyword evidence="6 10" id="KW-1133">Transmembrane helix</keyword>
<evidence type="ECO:0000313" key="11">
    <source>
        <dbReference type="EMBL" id="CAD8764928.1"/>
    </source>
</evidence>
<keyword evidence="4 8" id="KW-0812">Transmembrane</keyword>
<keyword evidence="3 9" id="KW-0813">Transport</keyword>
<keyword evidence="5" id="KW-0677">Repeat</keyword>
<feature type="transmembrane region" description="Helical" evidence="10">
    <location>
        <begin position="68"/>
        <end position="87"/>
    </location>
</feature>
<evidence type="ECO:0000256" key="1">
    <source>
        <dbReference type="ARBA" id="ARBA00004141"/>
    </source>
</evidence>
<dbReference type="GO" id="GO:0016020">
    <property type="term" value="C:membrane"/>
    <property type="evidence" value="ECO:0007669"/>
    <property type="project" value="UniProtKB-SubCell"/>
</dbReference>
<name>A0A7S0UNE0_9CHLO</name>
<feature type="transmembrane region" description="Helical" evidence="10">
    <location>
        <begin position="12"/>
        <end position="34"/>
    </location>
</feature>
<dbReference type="PRINTS" id="PR00926">
    <property type="entry name" value="MITOCARRIER"/>
</dbReference>
<evidence type="ECO:0000256" key="6">
    <source>
        <dbReference type="ARBA" id="ARBA00022989"/>
    </source>
</evidence>